<keyword evidence="2" id="KW-1185">Reference proteome</keyword>
<geneLocation type="plasmid" evidence="1 2">
    <name>pMYCCH.02</name>
</geneLocation>
<proteinExistence type="predicted"/>
<dbReference type="EMBL" id="CP003055">
    <property type="protein sequence ID" value="AFM20644.1"/>
    <property type="molecule type" value="Genomic_DNA"/>
</dbReference>
<dbReference type="KEGG" id="mcb:Mycch_6044"/>
<keyword evidence="1" id="KW-0614">Plasmid</keyword>
<reference evidence="1 2" key="1">
    <citation type="submission" date="2012-06" db="EMBL/GenBank/DDBJ databases">
        <title>Complete sequence of plasmid 2 of Mycobacterium chubuense NBB4.</title>
        <authorList>
            <consortium name="US DOE Joint Genome Institute"/>
            <person name="Lucas S."/>
            <person name="Han J."/>
            <person name="Lapidus A."/>
            <person name="Cheng J.-F."/>
            <person name="Goodwin L."/>
            <person name="Pitluck S."/>
            <person name="Peters L."/>
            <person name="Mikhailova N."/>
            <person name="Teshima H."/>
            <person name="Detter J.C."/>
            <person name="Han C."/>
            <person name="Tapia R."/>
            <person name="Land M."/>
            <person name="Hauser L."/>
            <person name="Kyrpides N."/>
            <person name="Ivanova N."/>
            <person name="Pagani I."/>
            <person name="Mattes T."/>
            <person name="Holmes A."/>
            <person name="Rutledge P."/>
            <person name="Paulsen I."/>
            <person name="Coleman N."/>
            <person name="Woyke T."/>
        </authorList>
    </citation>
    <scope>NUCLEOTIDE SEQUENCE [LARGE SCALE GENOMIC DNA]</scope>
    <source>
        <strain evidence="1 2">NBB4</strain>
        <plasmid evidence="1 2">pMYCCH.02</plasmid>
    </source>
</reference>
<organism evidence="1 2">
    <name type="scientific">Mycolicibacterium chubuense (strain NBB4)</name>
    <name type="common">Mycobacterium chubuense</name>
    <dbReference type="NCBI Taxonomy" id="710421"/>
    <lineage>
        <taxon>Bacteria</taxon>
        <taxon>Bacillati</taxon>
        <taxon>Actinomycetota</taxon>
        <taxon>Actinomycetes</taxon>
        <taxon>Mycobacteriales</taxon>
        <taxon>Mycobacteriaceae</taxon>
        <taxon>Mycolicibacterium</taxon>
    </lineage>
</organism>
<dbReference type="Proteomes" id="UP000006057">
    <property type="component" value="Plasmid pMYCCH.02"/>
</dbReference>
<protein>
    <submittedName>
        <fullName evidence="1">Uncharacterized protein</fullName>
    </submittedName>
</protein>
<gene>
    <name evidence="1" type="ordered locus">Mycch_6044</name>
</gene>
<sequence length="113" mass="11356" precursor="true">MPAVTKPFTLQPAQAQAANASAPALVAQTAAQAPSGAASSGAVAAAAARPMWAPLTETVVEDEALRQGLNAIGGRRIASLYGRKSESVTSMVTIEQENRQSLTLLPGSGGVAV</sequence>
<evidence type="ECO:0000313" key="2">
    <source>
        <dbReference type="Proteomes" id="UP000006057"/>
    </source>
</evidence>
<evidence type="ECO:0000313" key="1">
    <source>
        <dbReference type="EMBL" id="AFM20644.1"/>
    </source>
</evidence>
<dbReference type="AlphaFoldDB" id="I4BTN7"/>
<dbReference type="HOGENOM" id="CLU_2130673_0_0_11"/>
<dbReference type="OrthoDB" id="9849804at2"/>
<name>I4BTN7_MYCCN</name>
<accession>I4BTN7</accession>